<dbReference type="InterPro" id="IPR029044">
    <property type="entry name" value="Nucleotide-diphossugar_trans"/>
</dbReference>
<comment type="caution">
    <text evidence="2">The sequence shown here is derived from an EMBL/GenBank/DDBJ whole genome shotgun (WGS) entry which is preliminary data.</text>
</comment>
<dbReference type="PANTHER" id="PTHR43179">
    <property type="entry name" value="RHAMNOSYLTRANSFERASE WBBL"/>
    <property type="match status" value="1"/>
</dbReference>
<dbReference type="EMBL" id="JACJTA010000016">
    <property type="protein sequence ID" value="MBD2604849.1"/>
    <property type="molecule type" value="Genomic_DNA"/>
</dbReference>
<dbReference type="InterPro" id="IPR001173">
    <property type="entry name" value="Glyco_trans_2-like"/>
</dbReference>
<accession>A0ABR8GN55</accession>
<dbReference type="RefSeq" id="WP_038296394.1">
    <property type="nucleotide sequence ID" value="NZ_JACJTA010000016.1"/>
</dbReference>
<proteinExistence type="predicted"/>
<dbReference type="Pfam" id="PF00535">
    <property type="entry name" value="Glycos_transf_2"/>
    <property type="match status" value="2"/>
</dbReference>
<keyword evidence="3" id="KW-1185">Reference proteome</keyword>
<feature type="domain" description="Glycosyltransferase 2-like" evidence="1">
    <location>
        <begin position="349"/>
        <end position="511"/>
    </location>
</feature>
<dbReference type="Proteomes" id="UP000660380">
    <property type="component" value="Unassembled WGS sequence"/>
</dbReference>
<dbReference type="PANTHER" id="PTHR43179:SF7">
    <property type="entry name" value="RHAMNOSYLTRANSFERASE WBBL"/>
    <property type="match status" value="1"/>
</dbReference>
<evidence type="ECO:0000313" key="2">
    <source>
        <dbReference type="EMBL" id="MBD2604849.1"/>
    </source>
</evidence>
<protein>
    <submittedName>
        <fullName evidence="2">Glycosyltransferase family 2 protein</fullName>
    </submittedName>
</protein>
<organism evidence="2 3">
    <name type="scientific">Scytonema hofmannii FACHB-248</name>
    <dbReference type="NCBI Taxonomy" id="1842502"/>
    <lineage>
        <taxon>Bacteria</taxon>
        <taxon>Bacillati</taxon>
        <taxon>Cyanobacteriota</taxon>
        <taxon>Cyanophyceae</taxon>
        <taxon>Nostocales</taxon>
        <taxon>Scytonemataceae</taxon>
        <taxon>Scytonema</taxon>
    </lineage>
</organism>
<sequence length="598" mass="68281">MKIFAISQKLNKLNYLWRRQGTQRLLIYLYKRIKSRFKEKIYYQKWIRKNKITEQNINIAQKQINQWDLHPKFSVIMPVYNVEAELLEKAIESVRNQIYPEWELCIADDASPKSHIRSILTYYSQLDPRIKVVFRTENGHISAASNSALELAAGDYIALLDHDDELAIDALFENAKLINSHADADFIYSDEDKIDTKGNRFAPCFKPDWSPEYFYATMYTCHLGVYRTSIIREIGGFRSEYDGSQDYDLGLRVVEKTKNIYHIPKILYHWRTIPTSAASGSQAKPWAYIAGQKALQAMLERSSYPGCVEETANPGIYRVRRDIIGQPLISIIIPSAGTTINTRKGSLCLLENCIHSIQQLSTYCNYEIIVVDGYDIPEATLQAISAPNLHLVRCAEPFNFSARINKGAAKAKGEFLLLLNDDTEVITPDWLKSMLELAQQKEIGAVGAKLFFPNGTIQHVGVIILDGNPIHAFYGFEGEHPGYFCSNIVNRNYLAVTGACLMMRQELFQQLGGLDENFPLNYNDVDLCLKAHHAGYRNVVTPLTQLIHYESASRQKGLKPGELEQLNHKWKEYFQKLGKDPYYNFNLSYSAANFELCS</sequence>
<dbReference type="SUPFAM" id="SSF53448">
    <property type="entry name" value="Nucleotide-diphospho-sugar transferases"/>
    <property type="match status" value="2"/>
</dbReference>
<reference evidence="2 3" key="1">
    <citation type="journal article" date="2020" name="ISME J.">
        <title>Comparative genomics reveals insights into cyanobacterial evolution and habitat adaptation.</title>
        <authorList>
            <person name="Chen M.Y."/>
            <person name="Teng W.K."/>
            <person name="Zhao L."/>
            <person name="Hu C.X."/>
            <person name="Zhou Y.K."/>
            <person name="Han B.P."/>
            <person name="Song L.R."/>
            <person name="Shu W.S."/>
        </authorList>
    </citation>
    <scope>NUCLEOTIDE SEQUENCE [LARGE SCALE GENOMIC DNA]</scope>
    <source>
        <strain evidence="2 3">FACHB-248</strain>
    </source>
</reference>
<feature type="domain" description="Glycosyltransferase 2-like" evidence="1">
    <location>
        <begin position="74"/>
        <end position="233"/>
    </location>
</feature>
<evidence type="ECO:0000259" key="1">
    <source>
        <dbReference type="Pfam" id="PF00535"/>
    </source>
</evidence>
<name>A0ABR8GN55_9CYAN</name>
<dbReference type="CDD" id="cd04186">
    <property type="entry name" value="GT_2_like_c"/>
    <property type="match status" value="1"/>
</dbReference>
<dbReference type="CDD" id="cd04184">
    <property type="entry name" value="GT2_RfbC_Mx_like"/>
    <property type="match status" value="1"/>
</dbReference>
<dbReference type="Gene3D" id="3.90.550.10">
    <property type="entry name" value="Spore Coat Polysaccharide Biosynthesis Protein SpsA, Chain A"/>
    <property type="match status" value="2"/>
</dbReference>
<gene>
    <name evidence="2" type="ORF">H6G81_10000</name>
</gene>
<evidence type="ECO:0000313" key="3">
    <source>
        <dbReference type="Proteomes" id="UP000660380"/>
    </source>
</evidence>